<organism evidence="3">
    <name type="scientific">Ostreococcus tauri</name>
    <name type="common">Marine green alga</name>
    <dbReference type="NCBI Taxonomy" id="70448"/>
    <lineage>
        <taxon>Eukaryota</taxon>
        <taxon>Viridiplantae</taxon>
        <taxon>Chlorophyta</taxon>
        <taxon>Mamiellophyceae</taxon>
        <taxon>Mamiellales</taxon>
        <taxon>Bathycoccaceae</taxon>
        <taxon>Ostreococcus</taxon>
    </lineage>
</organism>
<dbReference type="InterPro" id="IPR008978">
    <property type="entry name" value="HSP20-like_chaperone"/>
</dbReference>
<evidence type="ECO:0000313" key="3">
    <source>
        <dbReference type="EMBL" id="OUS49564.1"/>
    </source>
</evidence>
<feature type="region of interest" description="Disordered" evidence="1">
    <location>
        <begin position="135"/>
        <end position="158"/>
    </location>
</feature>
<dbReference type="PROSITE" id="PS51203">
    <property type="entry name" value="CS"/>
    <property type="match status" value="1"/>
</dbReference>
<evidence type="ECO:0000256" key="1">
    <source>
        <dbReference type="SAM" id="MobiDB-lite"/>
    </source>
</evidence>
<dbReference type="PANTHER" id="PTHR12356">
    <property type="entry name" value="NUCLEAR MOVEMENT PROTEIN NUDC"/>
    <property type="match status" value="1"/>
</dbReference>
<dbReference type="Proteomes" id="UP000195557">
    <property type="component" value="Unassembled WGS sequence"/>
</dbReference>
<dbReference type="Pfam" id="PF04969">
    <property type="entry name" value="CS"/>
    <property type="match status" value="1"/>
</dbReference>
<dbReference type="EMBL" id="KZ155771">
    <property type="protein sequence ID" value="OUS49564.1"/>
    <property type="molecule type" value="Genomic_DNA"/>
</dbReference>
<dbReference type="CDD" id="cd06467">
    <property type="entry name" value="p23_NUDC_like"/>
    <property type="match status" value="1"/>
</dbReference>
<dbReference type="Gene3D" id="2.60.40.790">
    <property type="match status" value="1"/>
</dbReference>
<accession>A0A1Y5IN09</accession>
<dbReference type="GO" id="GO:0005737">
    <property type="term" value="C:cytoplasm"/>
    <property type="evidence" value="ECO:0007669"/>
    <property type="project" value="TreeGrafter"/>
</dbReference>
<dbReference type="PANTHER" id="PTHR12356:SF18">
    <property type="entry name" value="NUDC DOMAIN-CONTAINING PROTEIN 2"/>
    <property type="match status" value="1"/>
</dbReference>
<dbReference type="InterPro" id="IPR007052">
    <property type="entry name" value="CS_dom"/>
</dbReference>
<dbReference type="AlphaFoldDB" id="A0A1Y5IN09"/>
<dbReference type="GO" id="GO:0051082">
    <property type="term" value="F:unfolded protein binding"/>
    <property type="evidence" value="ECO:0007669"/>
    <property type="project" value="TreeGrafter"/>
</dbReference>
<dbReference type="eggNOG" id="KOG2265">
    <property type="taxonomic scope" value="Eukaryota"/>
</dbReference>
<feature type="domain" description="CS" evidence="2">
    <location>
        <begin position="16"/>
        <end position="104"/>
    </location>
</feature>
<dbReference type="GO" id="GO:0006457">
    <property type="term" value="P:protein folding"/>
    <property type="evidence" value="ECO:0007669"/>
    <property type="project" value="TreeGrafter"/>
</dbReference>
<name>A0A1Y5IN09_OSTTA</name>
<proteinExistence type="predicted"/>
<evidence type="ECO:0000259" key="2">
    <source>
        <dbReference type="PROSITE" id="PS51203"/>
    </source>
</evidence>
<dbReference type="InterPro" id="IPR037898">
    <property type="entry name" value="NudC_fam"/>
</dbReference>
<sequence>MDKIAPVGRRAHLLPDGRVAYEWEQTLEDVTVYIAVPPGTRARDLDVAIGKSTLRVGIAGNPPYLEHALAETVRPDESVWTLEDGELRCELAKVIRGKSWSAPFEAHRASANKEECEADSRRLMLERFQRENPGFDFSDATFDKPPPDASTFMGGVGA</sequence>
<dbReference type="SUPFAM" id="SSF49764">
    <property type="entry name" value="HSP20-like chaperones"/>
    <property type="match status" value="1"/>
</dbReference>
<gene>
    <name evidence="3" type="ORF">BE221DRAFT_65906</name>
</gene>
<protein>
    <submittedName>
        <fullName evidence="3">Nuclear movement protein-like protein</fullName>
    </submittedName>
</protein>
<reference evidence="3" key="1">
    <citation type="submission" date="2017-04" db="EMBL/GenBank/DDBJ databases">
        <title>Population genomics of picophytoplankton unveils novel chromosome hypervariability.</title>
        <authorList>
            <consortium name="DOE Joint Genome Institute"/>
            <person name="Blanc-Mathieu R."/>
            <person name="Krasovec M."/>
            <person name="Hebrard M."/>
            <person name="Yau S."/>
            <person name="Desgranges E."/>
            <person name="Martin J."/>
            <person name="Schackwitz W."/>
            <person name="Kuo A."/>
            <person name="Salin G."/>
            <person name="Donnadieu C."/>
            <person name="Desdevises Y."/>
            <person name="Sanchez-Ferandin S."/>
            <person name="Moreau H."/>
            <person name="Rivals E."/>
            <person name="Grigoriev I.V."/>
            <person name="Grimsley N."/>
            <person name="Eyre-Walker A."/>
            <person name="Piganeau G."/>
        </authorList>
    </citation>
    <scope>NUCLEOTIDE SEQUENCE [LARGE SCALE GENOMIC DNA]</scope>
    <source>
        <strain evidence="3">RCC 1115</strain>
    </source>
</reference>